<dbReference type="SUPFAM" id="SSF54427">
    <property type="entry name" value="NTF2-like"/>
    <property type="match status" value="1"/>
</dbReference>
<dbReference type="Pfam" id="PF12893">
    <property type="entry name" value="Lumazine_bd_2"/>
    <property type="match status" value="1"/>
</dbReference>
<evidence type="ECO:0000313" key="2">
    <source>
        <dbReference type="Proteomes" id="UP000253606"/>
    </source>
</evidence>
<dbReference type="KEGG" id="abas:ACPOL_6354"/>
<sequence length="121" mass="13157">MAPVYSFFDAIAHRDKAAMLAQTVPDTAVTISREGGLRHLTIDNLADLVVNIKSGSLAEPIHDPIVQVDNNIASVWAPFVFTIDGTPTNCGTDIFTLAKLNGKWLIVNLTYNSQKNCESAR</sequence>
<proteinExistence type="predicted"/>
<evidence type="ECO:0008006" key="3">
    <source>
        <dbReference type="Google" id="ProtNLM"/>
    </source>
</evidence>
<organism evidence="1 2">
    <name type="scientific">Acidisarcina polymorpha</name>
    <dbReference type="NCBI Taxonomy" id="2211140"/>
    <lineage>
        <taxon>Bacteria</taxon>
        <taxon>Pseudomonadati</taxon>
        <taxon>Acidobacteriota</taxon>
        <taxon>Terriglobia</taxon>
        <taxon>Terriglobales</taxon>
        <taxon>Acidobacteriaceae</taxon>
        <taxon>Acidisarcina</taxon>
    </lineage>
</organism>
<dbReference type="RefSeq" id="WP_161557630.1">
    <property type="nucleotide sequence ID" value="NZ_CP030840.1"/>
</dbReference>
<dbReference type="Proteomes" id="UP000253606">
    <property type="component" value="Chromosome"/>
</dbReference>
<dbReference type="InterPro" id="IPR039437">
    <property type="entry name" value="FrzH/put_lumazine-bd"/>
</dbReference>
<dbReference type="Gene3D" id="3.10.450.50">
    <property type="match status" value="1"/>
</dbReference>
<gene>
    <name evidence="1" type="ORF">ACPOL_6354</name>
</gene>
<dbReference type="InterPro" id="IPR032710">
    <property type="entry name" value="NTF2-like_dom_sf"/>
</dbReference>
<evidence type="ECO:0000313" key="1">
    <source>
        <dbReference type="EMBL" id="AXC15588.1"/>
    </source>
</evidence>
<dbReference type="AlphaFoldDB" id="A0A2Z5G9C5"/>
<dbReference type="EMBL" id="CP030840">
    <property type="protein sequence ID" value="AXC15588.1"/>
    <property type="molecule type" value="Genomic_DNA"/>
</dbReference>
<accession>A0A2Z5G9C5</accession>
<name>A0A2Z5G9C5_9BACT</name>
<reference evidence="1 2" key="1">
    <citation type="journal article" date="2018" name="Front. Microbiol.">
        <title>Hydrolytic Capabilities as a Key to Environmental Success: Chitinolytic and Cellulolytic Acidobacteria From Acidic Sub-arctic Soils and Boreal Peatlands.</title>
        <authorList>
            <person name="Belova S.E."/>
            <person name="Ravin N.V."/>
            <person name="Pankratov T.A."/>
            <person name="Rakitin A.L."/>
            <person name="Ivanova A.A."/>
            <person name="Beletsky A.V."/>
            <person name="Mardanov A.V."/>
            <person name="Sinninghe Damste J.S."/>
            <person name="Dedysh S.N."/>
        </authorList>
    </citation>
    <scope>NUCLEOTIDE SEQUENCE [LARGE SCALE GENOMIC DNA]</scope>
    <source>
        <strain evidence="1 2">SBC82</strain>
    </source>
</reference>
<protein>
    <recommendedName>
        <fullName evidence="3">Nuclear transport factor 2 family protein</fullName>
    </recommendedName>
</protein>
<keyword evidence="2" id="KW-1185">Reference proteome</keyword>